<dbReference type="GO" id="GO:0003700">
    <property type="term" value="F:DNA-binding transcription factor activity"/>
    <property type="evidence" value="ECO:0007669"/>
    <property type="project" value="InterPro"/>
</dbReference>
<keyword evidence="5" id="KW-0805">Transcription regulation</keyword>
<proteinExistence type="inferred from homology"/>
<keyword evidence="2" id="KW-0678">Repressor</keyword>
<organism evidence="9 10">
    <name type="scientific">Geosporobacter ferrireducens</name>
    <dbReference type="NCBI Taxonomy" id="1424294"/>
    <lineage>
        <taxon>Bacteria</taxon>
        <taxon>Bacillati</taxon>
        <taxon>Bacillota</taxon>
        <taxon>Clostridia</taxon>
        <taxon>Peptostreptococcales</taxon>
        <taxon>Thermotaleaceae</taxon>
        <taxon>Geosporobacter</taxon>
    </lineage>
</organism>
<dbReference type="FunFam" id="1.10.10.10:FF:000051">
    <property type="entry name" value="Fur family transcriptional regulator"/>
    <property type="match status" value="1"/>
</dbReference>
<evidence type="ECO:0000256" key="6">
    <source>
        <dbReference type="ARBA" id="ARBA00023125"/>
    </source>
</evidence>
<reference evidence="9 10" key="1">
    <citation type="submission" date="2016-09" db="EMBL/GenBank/DDBJ databases">
        <title>Genomic analysis reveals versatility of anaerobic energy metabolism of Geosporobacter ferrireducens IRF9 of phylum Firmicutes.</title>
        <authorList>
            <person name="Kim S.-J."/>
        </authorList>
    </citation>
    <scope>NUCLEOTIDE SEQUENCE [LARGE SCALE GENOMIC DNA]</scope>
    <source>
        <strain evidence="9 10">IRF9</strain>
    </source>
</reference>
<evidence type="ECO:0000256" key="3">
    <source>
        <dbReference type="ARBA" id="ARBA00022723"/>
    </source>
</evidence>
<accession>A0A1D8GNA8</accession>
<feature type="binding site" evidence="8">
    <location>
        <position position="131"/>
    </location>
    <ligand>
        <name>Zn(2+)</name>
        <dbReference type="ChEBI" id="CHEBI:29105"/>
    </ligand>
</feature>
<dbReference type="InterPro" id="IPR036388">
    <property type="entry name" value="WH-like_DNA-bd_sf"/>
</dbReference>
<dbReference type="InterPro" id="IPR002481">
    <property type="entry name" value="FUR"/>
</dbReference>
<evidence type="ECO:0000256" key="4">
    <source>
        <dbReference type="ARBA" id="ARBA00022833"/>
    </source>
</evidence>
<dbReference type="GO" id="GO:0008270">
    <property type="term" value="F:zinc ion binding"/>
    <property type="evidence" value="ECO:0007669"/>
    <property type="project" value="TreeGrafter"/>
</dbReference>
<feature type="binding site" evidence="8">
    <location>
        <position position="134"/>
    </location>
    <ligand>
        <name>Zn(2+)</name>
        <dbReference type="ChEBI" id="CHEBI:29105"/>
    </ligand>
</feature>
<evidence type="ECO:0000256" key="8">
    <source>
        <dbReference type="PIRSR" id="PIRSR602481-1"/>
    </source>
</evidence>
<keyword evidence="3 8" id="KW-0479">Metal-binding</keyword>
<dbReference type="Proteomes" id="UP000095743">
    <property type="component" value="Chromosome"/>
</dbReference>
<evidence type="ECO:0000256" key="1">
    <source>
        <dbReference type="ARBA" id="ARBA00007957"/>
    </source>
</evidence>
<dbReference type="GO" id="GO:0000976">
    <property type="term" value="F:transcription cis-regulatory region binding"/>
    <property type="evidence" value="ECO:0007669"/>
    <property type="project" value="TreeGrafter"/>
</dbReference>
<dbReference type="CDD" id="cd07153">
    <property type="entry name" value="Fur_like"/>
    <property type="match status" value="1"/>
</dbReference>
<dbReference type="EMBL" id="CP017269">
    <property type="protein sequence ID" value="AOT72401.1"/>
    <property type="molecule type" value="Genomic_DNA"/>
</dbReference>
<dbReference type="SUPFAM" id="SSF46785">
    <property type="entry name" value="Winged helix' DNA-binding domain"/>
    <property type="match status" value="1"/>
</dbReference>
<dbReference type="STRING" id="1424294.Gferi_24325"/>
<feature type="binding site" evidence="8">
    <location>
        <position position="94"/>
    </location>
    <ligand>
        <name>Zn(2+)</name>
        <dbReference type="ChEBI" id="CHEBI:29105"/>
    </ligand>
</feature>
<dbReference type="InterPro" id="IPR036390">
    <property type="entry name" value="WH_DNA-bd_sf"/>
</dbReference>
<feature type="binding site" evidence="8">
    <location>
        <position position="91"/>
    </location>
    <ligand>
        <name>Zn(2+)</name>
        <dbReference type="ChEBI" id="CHEBI:29105"/>
    </ligand>
</feature>
<evidence type="ECO:0000313" key="9">
    <source>
        <dbReference type="EMBL" id="AOT72401.1"/>
    </source>
</evidence>
<dbReference type="PANTHER" id="PTHR33202">
    <property type="entry name" value="ZINC UPTAKE REGULATION PROTEIN"/>
    <property type="match status" value="1"/>
</dbReference>
<gene>
    <name evidence="9" type="ORF">Gferi_24325</name>
</gene>
<comment type="similarity">
    <text evidence="1">Belongs to the Fur family.</text>
</comment>
<dbReference type="GO" id="GO:1900376">
    <property type="term" value="P:regulation of secondary metabolite biosynthetic process"/>
    <property type="evidence" value="ECO:0007669"/>
    <property type="project" value="TreeGrafter"/>
</dbReference>
<keyword evidence="7" id="KW-0804">Transcription</keyword>
<dbReference type="AlphaFoldDB" id="A0A1D8GNA8"/>
<keyword evidence="6" id="KW-0238">DNA-binding</keyword>
<dbReference type="KEGG" id="gfe:Gferi_24325"/>
<dbReference type="InterPro" id="IPR043135">
    <property type="entry name" value="Fur_C"/>
</dbReference>
<keyword evidence="4 8" id="KW-0862">Zinc</keyword>
<dbReference type="Pfam" id="PF01475">
    <property type="entry name" value="FUR"/>
    <property type="match status" value="1"/>
</dbReference>
<sequence>MKDFTQTLRSLEMKVTPQRLAIYDVLKNSKEHPSAETIYKRLSPIYPTMSLATVYKSLEAFKRADLVQELNVGEYSFRYDASVSPHPHIICTECHKVEDLEEHIFSDLTEKVLQYTNYSISKQQLYFYGKCPQCRESVEAV</sequence>
<keyword evidence="10" id="KW-1185">Reference proteome</keyword>
<evidence type="ECO:0000256" key="5">
    <source>
        <dbReference type="ARBA" id="ARBA00023015"/>
    </source>
</evidence>
<evidence type="ECO:0000313" key="10">
    <source>
        <dbReference type="Proteomes" id="UP000095743"/>
    </source>
</evidence>
<comment type="cofactor">
    <cofactor evidence="8">
        <name>Zn(2+)</name>
        <dbReference type="ChEBI" id="CHEBI:29105"/>
    </cofactor>
    <text evidence="8">Binds 1 zinc ion per subunit.</text>
</comment>
<dbReference type="Gene3D" id="3.30.1490.190">
    <property type="match status" value="1"/>
</dbReference>
<name>A0A1D8GNA8_9FIRM</name>
<dbReference type="PANTHER" id="PTHR33202:SF8">
    <property type="entry name" value="PEROXIDE-RESPONSIVE REPRESSOR PERR"/>
    <property type="match status" value="1"/>
</dbReference>
<dbReference type="RefSeq" id="WP_069980710.1">
    <property type="nucleotide sequence ID" value="NZ_CP017269.1"/>
</dbReference>
<dbReference type="Gene3D" id="1.10.10.10">
    <property type="entry name" value="Winged helix-like DNA-binding domain superfamily/Winged helix DNA-binding domain"/>
    <property type="match status" value="1"/>
</dbReference>
<protein>
    <submittedName>
        <fullName evidence="9">Transcriptional repressor</fullName>
    </submittedName>
</protein>
<dbReference type="GO" id="GO:0045892">
    <property type="term" value="P:negative regulation of DNA-templated transcription"/>
    <property type="evidence" value="ECO:0007669"/>
    <property type="project" value="TreeGrafter"/>
</dbReference>
<evidence type="ECO:0000256" key="7">
    <source>
        <dbReference type="ARBA" id="ARBA00023163"/>
    </source>
</evidence>
<evidence type="ECO:0000256" key="2">
    <source>
        <dbReference type="ARBA" id="ARBA00022491"/>
    </source>
</evidence>